<feature type="non-terminal residue" evidence="1">
    <location>
        <position position="103"/>
    </location>
</feature>
<protein>
    <submittedName>
        <fullName evidence="1">Uncharacterized protein</fullName>
    </submittedName>
</protein>
<sequence length="103" mass="11110">MATTQGALALCEGLPQFGGSAMSLSLTGPLQLMGHGSRKGSLLCSEEELPRTLSKDGVVDVDGERVAMRKNAPQETNRNTCEKFEVSDIRVDIRGEWSKGIED</sequence>
<keyword evidence="2" id="KW-1185">Reference proteome</keyword>
<organism evidence="1 2">
    <name type="scientific">Marmota monax</name>
    <name type="common">Woodchuck</name>
    <dbReference type="NCBI Taxonomy" id="9995"/>
    <lineage>
        <taxon>Eukaryota</taxon>
        <taxon>Metazoa</taxon>
        <taxon>Chordata</taxon>
        <taxon>Craniata</taxon>
        <taxon>Vertebrata</taxon>
        <taxon>Euteleostomi</taxon>
        <taxon>Mammalia</taxon>
        <taxon>Eutheria</taxon>
        <taxon>Euarchontoglires</taxon>
        <taxon>Glires</taxon>
        <taxon>Rodentia</taxon>
        <taxon>Sciuromorpha</taxon>
        <taxon>Sciuridae</taxon>
        <taxon>Xerinae</taxon>
        <taxon>Marmotini</taxon>
        <taxon>Marmota</taxon>
    </lineage>
</organism>
<dbReference type="Proteomes" id="UP000335636">
    <property type="component" value="Unassembled WGS sequence"/>
</dbReference>
<comment type="caution">
    <text evidence="1">The sequence shown here is derived from an EMBL/GenBank/DDBJ whole genome shotgun (WGS) entry which is preliminary data.</text>
</comment>
<dbReference type="AlphaFoldDB" id="A0A5E4CS97"/>
<evidence type="ECO:0000313" key="2">
    <source>
        <dbReference type="Proteomes" id="UP000335636"/>
    </source>
</evidence>
<name>A0A5E4CS97_MARMO</name>
<dbReference type="EMBL" id="CABDUW010001788">
    <property type="protein sequence ID" value="VTJ84029.1"/>
    <property type="molecule type" value="Genomic_DNA"/>
</dbReference>
<evidence type="ECO:0000313" key="1">
    <source>
        <dbReference type="EMBL" id="VTJ84029.1"/>
    </source>
</evidence>
<gene>
    <name evidence="1" type="ORF">MONAX_5E000807</name>
</gene>
<accession>A0A5E4CS97</accession>
<proteinExistence type="predicted"/>
<reference evidence="1" key="1">
    <citation type="submission" date="2019-04" db="EMBL/GenBank/DDBJ databases">
        <authorList>
            <person name="Alioto T."/>
            <person name="Alioto T."/>
        </authorList>
    </citation>
    <scope>NUCLEOTIDE SEQUENCE [LARGE SCALE GENOMIC DNA]</scope>
</reference>